<reference evidence="2 3" key="1">
    <citation type="journal article" date="2020" name="Carbohydr. Polym.">
        <title>Characterization and optimization of production of bacterial cellulose from strain CGMCC 17276 based on whole-genome analysis.</title>
        <authorList>
            <person name="Lu T."/>
            <person name="Gao H."/>
            <person name="Liao B."/>
            <person name="Wu J."/>
            <person name="Zhang W."/>
            <person name="Huang J."/>
            <person name="Liu M."/>
            <person name="Huang J."/>
            <person name="Chang Z."/>
            <person name="Jin M."/>
            <person name="Yi Z."/>
            <person name="Jiang D."/>
        </authorList>
    </citation>
    <scope>NUCLEOTIDE SEQUENCE [LARGE SCALE GENOMIC DNA]</scope>
    <source>
        <strain evidence="2 3">CGMCC 17276</strain>
    </source>
</reference>
<dbReference type="Pfam" id="PF01177">
    <property type="entry name" value="Asp_Glu_race"/>
    <property type="match status" value="1"/>
</dbReference>
<evidence type="ECO:0000313" key="3">
    <source>
        <dbReference type="Proteomes" id="UP000464674"/>
    </source>
</evidence>
<proteinExistence type="inferred from homology"/>
<dbReference type="InterPro" id="IPR015942">
    <property type="entry name" value="Asp/Glu/hydantoin_racemase"/>
</dbReference>
<dbReference type="GO" id="GO:0047661">
    <property type="term" value="F:amino-acid racemase activity"/>
    <property type="evidence" value="ECO:0007669"/>
    <property type="project" value="InterPro"/>
</dbReference>
<dbReference type="PANTHER" id="PTHR28047">
    <property type="entry name" value="PROTEIN DCG1"/>
    <property type="match status" value="1"/>
</dbReference>
<dbReference type="OrthoDB" id="9791723at2"/>
<sequence>MKKILVLNPNSSTAVTDKIAASYALCPATGPYSVQFDTLAVAPPGIETQRDVEEVTIPTCDHFKANPAQGYVIGCFSDPGLYLCRQELDVPVVGIAESAFLTGMSLGGRFGIMAIKQGSIGRHMRALHQYGLMDFLAADRPLNLGVQELLDEESSIGRLIEVGRTLRDVDGARSLILGCASMGAYRPALQKELGIPVIDPVQAAVARMVGLLTLGYVPE</sequence>
<dbReference type="InterPro" id="IPR052186">
    <property type="entry name" value="Hydantoin_racemase-like"/>
</dbReference>
<evidence type="ECO:0008006" key="4">
    <source>
        <dbReference type="Google" id="ProtNLM"/>
    </source>
</evidence>
<protein>
    <recommendedName>
        <fullName evidence="4">Asp/Glu racemase</fullName>
    </recommendedName>
</protein>
<dbReference type="EMBL" id="CP041348">
    <property type="protein sequence ID" value="QHC35610.1"/>
    <property type="molecule type" value="Genomic_DNA"/>
</dbReference>
<dbReference type="AlphaFoldDB" id="A0A857FR05"/>
<dbReference type="Proteomes" id="UP000464674">
    <property type="component" value="Chromosome"/>
</dbReference>
<dbReference type="InterPro" id="IPR053714">
    <property type="entry name" value="Iso_Racemase_Enz_sf"/>
</dbReference>
<gene>
    <name evidence="2" type="ORF">FMA36_09055</name>
</gene>
<dbReference type="PANTHER" id="PTHR28047:SF5">
    <property type="entry name" value="PROTEIN DCG1"/>
    <property type="match status" value="1"/>
</dbReference>
<dbReference type="RefSeq" id="WP_159262061.1">
    <property type="nucleotide sequence ID" value="NZ_CP041348.1"/>
</dbReference>
<evidence type="ECO:0000256" key="1">
    <source>
        <dbReference type="ARBA" id="ARBA00038414"/>
    </source>
</evidence>
<dbReference type="Gene3D" id="3.40.50.12500">
    <property type="match status" value="1"/>
</dbReference>
<comment type="similarity">
    <text evidence="1">Belongs to the HyuE racemase family.</text>
</comment>
<evidence type="ECO:0000313" key="2">
    <source>
        <dbReference type="EMBL" id="QHC35610.1"/>
    </source>
</evidence>
<accession>A0A857FR05</accession>
<organism evidence="2 3">
    <name type="scientific">Komagataeibacter xylinus</name>
    <name type="common">Gluconacetobacter xylinus</name>
    <dbReference type="NCBI Taxonomy" id="28448"/>
    <lineage>
        <taxon>Bacteria</taxon>
        <taxon>Pseudomonadati</taxon>
        <taxon>Pseudomonadota</taxon>
        <taxon>Alphaproteobacteria</taxon>
        <taxon>Acetobacterales</taxon>
        <taxon>Acetobacteraceae</taxon>
        <taxon>Komagataeibacter</taxon>
    </lineage>
</organism>
<name>A0A857FR05_KOMXY</name>